<organism evidence="1">
    <name type="scientific">marine sediment metagenome</name>
    <dbReference type="NCBI Taxonomy" id="412755"/>
    <lineage>
        <taxon>unclassified sequences</taxon>
        <taxon>metagenomes</taxon>
        <taxon>ecological metagenomes</taxon>
    </lineage>
</organism>
<dbReference type="EMBL" id="LAZR01018125">
    <property type="protein sequence ID" value="KKL97613.1"/>
    <property type="molecule type" value="Genomic_DNA"/>
</dbReference>
<comment type="caution">
    <text evidence="1">The sequence shown here is derived from an EMBL/GenBank/DDBJ whole genome shotgun (WGS) entry which is preliminary data.</text>
</comment>
<protein>
    <recommendedName>
        <fullName evidence="2">SHOCT domain-containing protein</fullName>
    </recommendedName>
</protein>
<proteinExistence type="predicted"/>
<evidence type="ECO:0008006" key="2">
    <source>
        <dbReference type="Google" id="ProtNLM"/>
    </source>
</evidence>
<name>A0A0F9GFR9_9ZZZZ</name>
<feature type="non-terminal residue" evidence="1">
    <location>
        <position position="1"/>
    </location>
</feature>
<sequence>RKAEILVGKQEKSIREKFIELRKLKEGGFIGDIDYEHKKRDLLEEDDESERERNIKDVLAEYLELRDEGFITDKDYDYKKKKLLREF</sequence>
<evidence type="ECO:0000313" key="1">
    <source>
        <dbReference type="EMBL" id="KKL97613.1"/>
    </source>
</evidence>
<reference evidence="1" key="1">
    <citation type="journal article" date="2015" name="Nature">
        <title>Complex archaea that bridge the gap between prokaryotes and eukaryotes.</title>
        <authorList>
            <person name="Spang A."/>
            <person name="Saw J.H."/>
            <person name="Jorgensen S.L."/>
            <person name="Zaremba-Niedzwiedzka K."/>
            <person name="Martijn J."/>
            <person name="Lind A.E."/>
            <person name="van Eijk R."/>
            <person name="Schleper C."/>
            <person name="Guy L."/>
            <person name="Ettema T.J."/>
        </authorList>
    </citation>
    <scope>NUCLEOTIDE SEQUENCE</scope>
</reference>
<dbReference type="AlphaFoldDB" id="A0A0F9GFR9"/>
<gene>
    <name evidence="1" type="ORF">LCGC14_1832760</name>
</gene>
<accession>A0A0F9GFR9</accession>